<evidence type="ECO:0000313" key="7">
    <source>
        <dbReference type="Proteomes" id="UP000199502"/>
    </source>
</evidence>
<feature type="transmembrane region" description="Helical" evidence="5">
    <location>
        <begin position="27"/>
        <end position="48"/>
    </location>
</feature>
<dbReference type="Proteomes" id="UP000199502">
    <property type="component" value="Unassembled WGS sequence"/>
</dbReference>
<dbReference type="OrthoDB" id="9811954at2"/>
<sequence length="195" mass="20793">MRHDPSAPFGRDALAAPPRLGARQRAIALLVGAMAVKLAYFAALGRPIGCDCGLIWAMPDDPALNSQVMLDPYTLMHLVSGMLVIALVRRIRPDWGPWTLMGAAIVSSTIWELVENLPPVVAAFNYDPFDPLTYSGDSILNAMADGLAVAAGALLALRMRGLPILMAALAVEIALSLWIADGFAIGILRALGFWS</sequence>
<keyword evidence="4 5" id="KW-0472">Membrane</keyword>
<feature type="transmembrane region" description="Helical" evidence="5">
    <location>
        <begin position="164"/>
        <end position="188"/>
    </location>
</feature>
<keyword evidence="2 5" id="KW-0812">Transmembrane</keyword>
<feature type="transmembrane region" description="Helical" evidence="5">
    <location>
        <begin position="95"/>
        <end position="114"/>
    </location>
</feature>
<dbReference type="EMBL" id="FMVT01000010">
    <property type="protein sequence ID" value="SCY82080.1"/>
    <property type="molecule type" value="Genomic_DNA"/>
</dbReference>
<dbReference type="GO" id="GO:0005886">
    <property type="term" value="C:plasma membrane"/>
    <property type="evidence" value="ECO:0007669"/>
    <property type="project" value="InterPro"/>
</dbReference>
<evidence type="ECO:0000256" key="1">
    <source>
        <dbReference type="ARBA" id="ARBA00022475"/>
    </source>
</evidence>
<evidence type="ECO:0000256" key="5">
    <source>
        <dbReference type="SAM" id="Phobius"/>
    </source>
</evidence>
<evidence type="ECO:0000256" key="3">
    <source>
        <dbReference type="ARBA" id="ARBA00022989"/>
    </source>
</evidence>
<protein>
    <recommendedName>
        <fullName evidence="8">DUF2585 family protein</fullName>
    </recommendedName>
</protein>
<evidence type="ECO:0000256" key="4">
    <source>
        <dbReference type="ARBA" id="ARBA00023136"/>
    </source>
</evidence>
<organism evidence="6 7">
    <name type="scientific">Paracoccus tibetensis</name>
    <dbReference type="NCBI Taxonomy" id="336292"/>
    <lineage>
        <taxon>Bacteria</taxon>
        <taxon>Pseudomonadati</taxon>
        <taxon>Pseudomonadota</taxon>
        <taxon>Alphaproteobacteria</taxon>
        <taxon>Rhodobacterales</taxon>
        <taxon>Paracoccaceae</taxon>
        <taxon>Paracoccus</taxon>
    </lineage>
</organism>
<keyword evidence="7" id="KW-1185">Reference proteome</keyword>
<dbReference type="Pfam" id="PF10755">
    <property type="entry name" value="DUF2585"/>
    <property type="match status" value="1"/>
</dbReference>
<feature type="transmembrane region" description="Helical" evidence="5">
    <location>
        <begin position="68"/>
        <end position="88"/>
    </location>
</feature>
<evidence type="ECO:0000256" key="2">
    <source>
        <dbReference type="ARBA" id="ARBA00022692"/>
    </source>
</evidence>
<name>A0A1G5J294_9RHOB</name>
<proteinExistence type="predicted"/>
<keyword evidence="1" id="KW-1003">Cell membrane</keyword>
<dbReference type="InterPro" id="IPR019691">
    <property type="entry name" value="DUF2585"/>
</dbReference>
<reference evidence="6 7" key="1">
    <citation type="submission" date="2016-10" db="EMBL/GenBank/DDBJ databases">
        <authorList>
            <person name="de Groot N.N."/>
        </authorList>
    </citation>
    <scope>NUCLEOTIDE SEQUENCE [LARGE SCALE GENOMIC DNA]</scope>
    <source>
        <strain evidence="6 7">CGMCC 1.8925</strain>
    </source>
</reference>
<evidence type="ECO:0000313" key="6">
    <source>
        <dbReference type="EMBL" id="SCY82080.1"/>
    </source>
</evidence>
<accession>A0A1G5J294</accession>
<feature type="transmembrane region" description="Helical" evidence="5">
    <location>
        <begin position="134"/>
        <end position="157"/>
    </location>
</feature>
<dbReference type="AlphaFoldDB" id="A0A1G5J294"/>
<dbReference type="STRING" id="336292.SAMN05660710_02940"/>
<keyword evidence="3 5" id="KW-1133">Transmembrane helix</keyword>
<evidence type="ECO:0008006" key="8">
    <source>
        <dbReference type="Google" id="ProtNLM"/>
    </source>
</evidence>
<dbReference type="RefSeq" id="WP_090746183.1">
    <property type="nucleotide sequence ID" value="NZ_FMVT01000010.1"/>
</dbReference>
<gene>
    <name evidence="6" type="ORF">SAMN05660710_02940</name>
</gene>